<feature type="non-terminal residue" evidence="1">
    <location>
        <position position="25"/>
    </location>
</feature>
<proteinExistence type="predicted"/>
<organism evidence="1 2">
    <name type="scientific">Cutibacterium granulosum DSM 20700</name>
    <dbReference type="NCBI Taxonomy" id="1160719"/>
    <lineage>
        <taxon>Bacteria</taxon>
        <taxon>Bacillati</taxon>
        <taxon>Actinomycetota</taxon>
        <taxon>Actinomycetes</taxon>
        <taxon>Propionibacteriales</taxon>
        <taxon>Propionibacteriaceae</taxon>
        <taxon>Cutibacterium</taxon>
    </lineage>
</organism>
<dbReference type="EMBL" id="AOSS01000195">
    <property type="protein sequence ID" value="ERF56693.1"/>
    <property type="molecule type" value="Genomic_DNA"/>
</dbReference>
<accession>U1FB00</accession>
<reference evidence="1 2" key="1">
    <citation type="journal article" date="2013" name="BMC Genomics">
        <title>Comparative genomics reveals distinct host-interacting traits of three major human-associated propionibacteria.</title>
        <authorList>
            <person name="Mak T.N."/>
            <person name="Schmid M."/>
            <person name="Brzuszkiewicz E."/>
            <person name="Zeng G."/>
            <person name="Meyer R."/>
            <person name="Sfanos K.S."/>
            <person name="Brinkmann V."/>
            <person name="Meyer T.F."/>
            <person name="Bruggemann H."/>
        </authorList>
    </citation>
    <scope>NUCLEOTIDE SEQUENCE [LARGE SCALE GENOMIC DNA]</scope>
    <source>
        <strain evidence="1 2">DSM 20700</strain>
    </source>
</reference>
<dbReference type="AlphaFoldDB" id="U1FB00"/>
<sequence>MRVVIQRAASADVTVDGDVVGELTT</sequence>
<dbReference type="Proteomes" id="UP000016307">
    <property type="component" value="Unassembled WGS sequence"/>
</dbReference>
<keyword evidence="2" id="KW-1185">Reference proteome</keyword>
<gene>
    <name evidence="1" type="ORF">H641_05515</name>
</gene>
<dbReference type="SUPFAM" id="SSF69500">
    <property type="entry name" value="DTD-like"/>
    <property type="match status" value="1"/>
</dbReference>
<evidence type="ECO:0000313" key="1">
    <source>
        <dbReference type="EMBL" id="ERF56693.1"/>
    </source>
</evidence>
<name>U1FB00_9ACTN</name>
<comment type="caution">
    <text evidence="1">The sequence shown here is derived from an EMBL/GenBank/DDBJ whole genome shotgun (WGS) entry which is preliminary data.</text>
</comment>
<protein>
    <recommendedName>
        <fullName evidence="3">D-tyrosyl-tRNA(Tyr) deacylase</fullName>
    </recommendedName>
</protein>
<dbReference type="InterPro" id="IPR023509">
    <property type="entry name" value="DTD-like_sf"/>
</dbReference>
<evidence type="ECO:0000313" key="2">
    <source>
        <dbReference type="Proteomes" id="UP000016307"/>
    </source>
</evidence>
<evidence type="ECO:0008006" key="3">
    <source>
        <dbReference type="Google" id="ProtNLM"/>
    </source>
</evidence>